<keyword evidence="2" id="KW-1185">Reference proteome</keyword>
<accession>A0ACC0R5G6</accession>
<comment type="caution">
    <text evidence="1">The sequence shown here is derived from an EMBL/GenBank/DDBJ whole genome shotgun (WGS) entry which is preliminary data.</text>
</comment>
<evidence type="ECO:0000313" key="1">
    <source>
        <dbReference type="EMBL" id="KAI8675464.1"/>
    </source>
</evidence>
<evidence type="ECO:0000313" key="2">
    <source>
        <dbReference type="Proteomes" id="UP001065298"/>
    </source>
</evidence>
<protein>
    <submittedName>
        <fullName evidence="1">Uncharacterized protein</fullName>
    </submittedName>
</protein>
<dbReference type="EMBL" id="CM046505">
    <property type="protein sequence ID" value="KAI8675464.1"/>
    <property type="molecule type" value="Genomic_DNA"/>
</dbReference>
<sequence length="239" mass="26447">MSHTPERATEKGKDLYTVFPKQGTDTAETMEFIKSTVNNHHLHPWTDVHEQLMSWTVEASPSEVTQLEGHDGIDRVTKLEIPKDHNRPKQDDSLEQKSTIYPVDGQNLDQCNVTGASLRALLNGKVNKPRIWNGTVKSWTAFLTKAQVEQVEVIDGVKVVRPVYKGRRCCVARGLRKPSTSPKASGPLETRGIIYETQQNAAPELVAVSQPRTSSTTLYESHAGGGGQVHHIETDAAFV</sequence>
<organism evidence="1 2">
    <name type="scientific">Fusarium keratoplasticum</name>
    <dbReference type="NCBI Taxonomy" id="1328300"/>
    <lineage>
        <taxon>Eukaryota</taxon>
        <taxon>Fungi</taxon>
        <taxon>Dikarya</taxon>
        <taxon>Ascomycota</taxon>
        <taxon>Pezizomycotina</taxon>
        <taxon>Sordariomycetes</taxon>
        <taxon>Hypocreomycetidae</taxon>
        <taxon>Hypocreales</taxon>
        <taxon>Nectriaceae</taxon>
        <taxon>Fusarium</taxon>
        <taxon>Fusarium solani species complex</taxon>
    </lineage>
</organism>
<gene>
    <name evidence="1" type="ORF">NCS57_00447600</name>
</gene>
<name>A0ACC0R5G6_9HYPO</name>
<dbReference type="Proteomes" id="UP001065298">
    <property type="component" value="Chromosome 3"/>
</dbReference>
<reference evidence="1" key="1">
    <citation type="submission" date="2022-06" db="EMBL/GenBank/DDBJ databases">
        <title>Fusarium solani species complex genomes reveal bases of compartmentalisation and animal pathogenesis.</title>
        <authorList>
            <person name="Tsai I.J."/>
        </authorList>
    </citation>
    <scope>NUCLEOTIDE SEQUENCE</scope>
    <source>
        <strain evidence="1">Fu6.1</strain>
    </source>
</reference>
<proteinExistence type="predicted"/>